<reference evidence="13" key="1">
    <citation type="submission" date="2015-01" db="EMBL/GenBank/DDBJ databases">
        <authorList>
            <person name="Manzoor Shahid"/>
            <person name="Zubair Saima"/>
        </authorList>
    </citation>
    <scope>NUCLEOTIDE SEQUENCE [LARGE SCALE GENOMIC DNA]</scope>
    <source>
        <strain evidence="13">Sp3</strain>
    </source>
</reference>
<feature type="transmembrane region" description="Helical" evidence="10">
    <location>
        <begin position="197"/>
        <end position="215"/>
    </location>
</feature>
<evidence type="ECO:0000256" key="1">
    <source>
        <dbReference type="ARBA" id="ARBA00004651"/>
    </source>
</evidence>
<feature type="domain" description="Membrane insertase YidC/Oxa/ALB C-terminal" evidence="11">
    <location>
        <begin position="28"/>
        <end position="217"/>
    </location>
</feature>
<dbReference type="GO" id="GO:0051205">
    <property type="term" value="P:protein insertion into membrane"/>
    <property type="evidence" value="ECO:0007669"/>
    <property type="project" value="TreeGrafter"/>
</dbReference>
<evidence type="ECO:0000256" key="5">
    <source>
        <dbReference type="ARBA" id="ARBA00022927"/>
    </source>
</evidence>
<dbReference type="InterPro" id="IPR001708">
    <property type="entry name" value="YidC/ALB3/OXA1/COX18"/>
</dbReference>
<keyword evidence="8" id="KW-0143">Chaperone</keyword>
<dbReference type="GO" id="GO:0005886">
    <property type="term" value="C:plasma membrane"/>
    <property type="evidence" value="ECO:0007669"/>
    <property type="project" value="UniProtKB-SubCell"/>
</dbReference>
<feature type="transmembrane region" description="Helical" evidence="10">
    <location>
        <begin position="91"/>
        <end position="111"/>
    </location>
</feature>
<dbReference type="Pfam" id="PF02096">
    <property type="entry name" value="60KD_IMP"/>
    <property type="match status" value="1"/>
</dbReference>
<evidence type="ECO:0000256" key="6">
    <source>
        <dbReference type="ARBA" id="ARBA00022989"/>
    </source>
</evidence>
<proteinExistence type="inferred from homology"/>
<evidence type="ECO:0000256" key="4">
    <source>
        <dbReference type="ARBA" id="ARBA00022692"/>
    </source>
</evidence>
<evidence type="ECO:0000256" key="9">
    <source>
        <dbReference type="RuleBase" id="RU003945"/>
    </source>
</evidence>
<evidence type="ECO:0000256" key="3">
    <source>
        <dbReference type="ARBA" id="ARBA00022475"/>
    </source>
</evidence>
<comment type="similarity">
    <text evidence="9">Belongs to the OXA1/ALB3/YidC family.</text>
</comment>
<dbReference type="OrthoDB" id="9780552at2"/>
<gene>
    <name evidence="12" type="primary">yidC</name>
    <name evidence="12" type="ORF">SSCH_110028</name>
</gene>
<name>A0A0B7MBT6_9FIRM</name>
<keyword evidence="3" id="KW-1003">Cell membrane</keyword>
<comment type="subcellular location">
    <subcellularLocation>
        <location evidence="1">Cell membrane</location>
        <topology evidence="1">Multi-pass membrane protein</topology>
    </subcellularLocation>
    <subcellularLocation>
        <location evidence="9">Membrane</location>
        <topology evidence="9">Multi-pass membrane protein</topology>
    </subcellularLocation>
</comment>
<keyword evidence="2" id="KW-0813">Transport</keyword>
<dbReference type="NCBIfam" id="TIGR03592">
    <property type="entry name" value="yidC_oxa1_cterm"/>
    <property type="match status" value="1"/>
</dbReference>
<keyword evidence="13" id="KW-1185">Reference proteome</keyword>
<accession>A0A0B7MBT6</accession>
<evidence type="ECO:0000256" key="10">
    <source>
        <dbReference type="SAM" id="Phobius"/>
    </source>
</evidence>
<evidence type="ECO:0000256" key="7">
    <source>
        <dbReference type="ARBA" id="ARBA00023136"/>
    </source>
</evidence>
<feature type="transmembrane region" description="Helical" evidence="10">
    <location>
        <begin position="25"/>
        <end position="44"/>
    </location>
</feature>
<evidence type="ECO:0000259" key="11">
    <source>
        <dbReference type="Pfam" id="PF02096"/>
    </source>
</evidence>
<keyword evidence="6 10" id="KW-1133">Transmembrane helix</keyword>
<dbReference type="GO" id="GO:0015031">
    <property type="term" value="P:protein transport"/>
    <property type="evidence" value="ECO:0007669"/>
    <property type="project" value="UniProtKB-KW"/>
</dbReference>
<dbReference type="CDD" id="cd20070">
    <property type="entry name" value="5TM_YidC_Alb3"/>
    <property type="match status" value="1"/>
</dbReference>
<dbReference type="GO" id="GO:0032977">
    <property type="term" value="F:membrane insertase activity"/>
    <property type="evidence" value="ECO:0007669"/>
    <property type="project" value="InterPro"/>
</dbReference>
<keyword evidence="4 9" id="KW-0812">Transmembrane</keyword>
<dbReference type="InterPro" id="IPR028055">
    <property type="entry name" value="YidC/Oxa/ALB_C"/>
</dbReference>
<protein>
    <submittedName>
        <fullName evidence="12">Membrane protein insertase YidC</fullName>
    </submittedName>
</protein>
<evidence type="ECO:0000256" key="2">
    <source>
        <dbReference type="ARBA" id="ARBA00022448"/>
    </source>
</evidence>
<dbReference type="Proteomes" id="UP000046155">
    <property type="component" value="Unassembled WGS sequence"/>
</dbReference>
<dbReference type="AlphaFoldDB" id="A0A0B7MBT6"/>
<organism evidence="12 13">
    <name type="scientific">Syntrophaceticus schinkii</name>
    <dbReference type="NCBI Taxonomy" id="499207"/>
    <lineage>
        <taxon>Bacteria</taxon>
        <taxon>Bacillati</taxon>
        <taxon>Bacillota</taxon>
        <taxon>Clostridia</taxon>
        <taxon>Thermoanaerobacterales</taxon>
        <taxon>Thermoanaerobacterales Family III. Incertae Sedis</taxon>
        <taxon>Syntrophaceticus</taxon>
    </lineage>
</organism>
<dbReference type="EMBL" id="CDRZ01000013">
    <property type="protein sequence ID" value="CEO87525.1"/>
    <property type="molecule type" value="Genomic_DNA"/>
</dbReference>
<keyword evidence="7 10" id="KW-0472">Membrane</keyword>
<keyword evidence="5" id="KW-0653">Protein transport</keyword>
<sequence length="229" mass="25691">MWQNVVNGLSLIIQYFYLATESLGIPSYGLAIIFFTIAVKLLLFPLTRMQMRSMSAMQELQPKIKAIQEKYKDKPEKSQQEMMKLYKEKGANPFAGCLPLLIQMPIIFALFTSLRTFFDPVNHPSFVNLAKANFLWVPNLGQPDPIVLPLLTVLATFGQQYMSSMASAGKIDQTQRTMLIVMPLFVGWIARTLPAGLTLYWVMFSLVSAVEMVVIRRTAKTAKGAGSKA</sequence>
<dbReference type="InterPro" id="IPR047196">
    <property type="entry name" value="YidC_ALB_C"/>
</dbReference>
<dbReference type="PANTHER" id="PTHR12428:SF65">
    <property type="entry name" value="CYTOCHROME C OXIDASE ASSEMBLY PROTEIN COX18, MITOCHONDRIAL"/>
    <property type="match status" value="1"/>
</dbReference>
<evidence type="ECO:0000256" key="8">
    <source>
        <dbReference type="ARBA" id="ARBA00023186"/>
    </source>
</evidence>
<evidence type="ECO:0000313" key="13">
    <source>
        <dbReference type="Proteomes" id="UP000046155"/>
    </source>
</evidence>
<dbReference type="PANTHER" id="PTHR12428">
    <property type="entry name" value="OXA1"/>
    <property type="match status" value="1"/>
</dbReference>
<evidence type="ECO:0000313" key="12">
    <source>
        <dbReference type="EMBL" id="CEO87525.1"/>
    </source>
</evidence>